<name>A0AAX1EGF1_9GAMM</name>
<dbReference type="GO" id="GO:0003887">
    <property type="term" value="F:DNA-directed DNA polymerase activity"/>
    <property type="evidence" value="ECO:0007669"/>
    <property type="project" value="UniProtKB-KW"/>
</dbReference>
<evidence type="ECO:0000313" key="5">
    <source>
        <dbReference type="Proteomes" id="UP000295517"/>
    </source>
</evidence>
<sequence>MQIFDATPLLPEHHNQWQQIQQAILKKRLPQALLLIGSTDCSLPQFVKKLISLSFCVANTSEPCMKCHHCRMIHKAEHPDIHWIKPDKPGNGLKIEQIRQLQGLAYQTPQCAASQFFVLEAAERMNPSVANALLKILEEPSENSFFVLVAEHLSSLLPTVISRCHILRFHKNIKNNELLQLANHLFALNSEPESSLIVSVLDDLIELLIGKTIPTLIAIRWKDHEFKDLLELLSLVFSQLIYLLIQNQKATGTYDKYLNQLLPLVNLHRMFSQLSKITSLLQKISHNVNINQSLAIEDLCIHLIDMRRNKKDES</sequence>
<evidence type="ECO:0000256" key="3">
    <source>
        <dbReference type="ARBA" id="ARBA00049244"/>
    </source>
</evidence>
<dbReference type="InterPro" id="IPR027417">
    <property type="entry name" value="P-loop_NTPase"/>
</dbReference>
<keyword evidence="2" id="KW-0548">Nucleotidyltransferase</keyword>
<dbReference type="PANTHER" id="PTHR11669">
    <property type="entry name" value="REPLICATION FACTOR C / DNA POLYMERASE III GAMMA-TAU SUBUNIT"/>
    <property type="match status" value="1"/>
</dbReference>
<keyword evidence="2" id="KW-0239">DNA-directed DNA polymerase</keyword>
<dbReference type="AlphaFoldDB" id="A0AAX1EGF1"/>
<evidence type="ECO:0000313" key="4">
    <source>
        <dbReference type="EMBL" id="QBR84170.1"/>
    </source>
</evidence>
<evidence type="ECO:0000256" key="2">
    <source>
        <dbReference type="ARBA" id="ARBA00022932"/>
    </source>
</evidence>
<gene>
    <name evidence="4" type="ORF">E3983_07235</name>
</gene>
<dbReference type="EMBL" id="CP038254">
    <property type="protein sequence ID" value="QBR84170.1"/>
    <property type="molecule type" value="Genomic_DNA"/>
</dbReference>
<comment type="catalytic activity">
    <reaction evidence="3">
        <text>DNA(n) + a 2'-deoxyribonucleoside 5'-triphosphate = DNA(n+1) + diphosphate</text>
        <dbReference type="Rhea" id="RHEA:22508"/>
        <dbReference type="Rhea" id="RHEA-COMP:17339"/>
        <dbReference type="Rhea" id="RHEA-COMP:17340"/>
        <dbReference type="ChEBI" id="CHEBI:33019"/>
        <dbReference type="ChEBI" id="CHEBI:61560"/>
        <dbReference type="ChEBI" id="CHEBI:173112"/>
        <dbReference type="EC" id="2.7.7.7"/>
    </reaction>
</comment>
<accession>A0AAX1EGF1</accession>
<dbReference type="RefSeq" id="WP_135060416.1">
    <property type="nucleotide sequence ID" value="NZ_CP038254.1"/>
</dbReference>
<dbReference type="PANTHER" id="PTHR11669:SF8">
    <property type="entry name" value="DNA POLYMERASE III SUBUNIT DELTA"/>
    <property type="match status" value="1"/>
</dbReference>
<organism evidence="4 5">
    <name type="scientific">Legionella israelensis</name>
    <dbReference type="NCBI Taxonomy" id="454"/>
    <lineage>
        <taxon>Bacteria</taxon>
        <taxon>Pseudomonadati</taxon>
        <taxon>Pseudomonadota</taxon>
        <taxon>Gammaproteobacteria</taxon>
        <taxon>Legionellales</taxon>
        <taxon>Legionellaceae</taxon>
        <taxon>Legionella</taxon>
    </lineage>
</organism>
<evidence type="ECO:0000256" key="1">
    <source>
        <dbReference type="ARBA" id="ARBA00012417"/>
    </source>
</evidence>
<dbReference type="Proteomes" id="UP000295517">
    <property type="component" value="Chromosome"/>
</dbReference>
<dbReference type="InterPro" id="IPR050238">
    <property type="entry name" value="DNA_Rep/Repair_Clamp_Loader"/>
</dbReference>
<reference evidence="4 5" key="1">
    <citation type="submission" date="2019-03" db="EMBL/GenBank/DDBJ databases">
        <title>Diverse conjugative elements silence natural transformation in Legionella species.</title>
        <authorList>
            <person name="Durieux I."/>
            <person name="Ginevra C."/>
            <person name="Attaiech L."/>
            <person name="Picq K."/>
            <person name="Juan P.A."/>
            <person name="Jarraud S."/>
            <person name="Charpentier X."/>
        </authorList>
    </citation>
    <scope>NUCLEOTIDE SEQUENCE [LARGE SCALE GENOMIC DNA]</scope>
    <source>
        <strain evidence="4 5">HL-0427-4011</strain>
    </source>
</reference>
<dbReference type="SUPFAM" id="SSF52540">
    <property type="entry name" value="P-loop containing nucleoside triphosphate hydrolases"/>
    <property type="match status" value="1"/>
</dbReference>
<dbReference type="Pfam" id="PF13177">
    <property type="entry name" value="DNA_pol3_delta2"/>
    <property type="match status" value="1"/>
</dbReference>
<dbReference type="GO" id="GO:0006261">
    <property type="term" value="P:DNA-templated DNA replication"/>
    <property type="evidence" value="ECO:0007669"/>
    <property type="project" value="TreeGrafter"/>
</dbReference>
<proteinExistence type="predicted"/>
<protein>
    <recommendedName>
        <fullName evidence="1">DNA-directed DNA polymerase</fullName>
        <ecNumber evidence="1">2.7.7.7</ecNumber>
    </recommendedName>
</protein>
<dbReference type="EC" id="2.7.7.7" evidence="1"/>
<keyword evidence="2" id="KW-0808">Transferase</keyword>
<dbReference type="Gene3D" id="3.40.50.300">
    <property type="entry name" value="P-loop containing nucleotide triphosphate hydrolases"/>
    <property type="match status" value="1"/>
</dbReference>